<dbReference type="InterPro" id="IPR017441">
    <property type="entry name" value="Protein_kinase_ATP_BS"/>
</dbReference>
<evidence type="ECO:0000259" key="12">
    <source>
        <dbReference type="PROSITE" id="PS50011"/>
    </source>
</evidence>
<dbReference type="STRING" id="289078.A0A2X0M9Y3"/>
<dbReference type="InterPro" id="IPR050108">
    <property type="entry name" value="CDK"/>
</dbReference>
<comment type="catalytic activity">
    <reaction evidence="9">
        <text>L-seryl-[protein] + ATP = O-phospho-L-seryl-[protein] + ADP + H(+)</text>
        <dbReference type="Rhea" id="RHEA:17989"/>
        <dbReference type="Rhea" id="RHEA-COMP:9863"/>
        <dbReference type="Rhea" id="RHEA-COMP:11604"/>
        <dbReference type="ChEBI" id="CHEBI:15378"/>
        <dbReference type="ChEBI" id="CHEBI:29999"/>
        <dbReference type="ChEBI" id="CHEBI:30616"/>
        <dbReference type="ChEBI" id="CHEBI:83421"/>
        <dbReference type="ChEBI" id="CHEBI:456216"/>
        <dbReference type="EC" id="2.7.11.22"/>
    </reaction>
</comment>
<feature type="compositionally biased region" description="Low complexity" evidence="11">
    <location>
        <begin position="121"/>
        <end position="131"/>
    </location>
</feature>
<keyword evidence="6" id="KW-0418">Kinase</keyword>
<feature type="compositionally biased region" description="Basic and acidic residues" evidence="11">
    <location>
        <begin position="604"/>
        <end position="693"/>
    </location>
</feature>
<feature type="compositionally biased region" description="Basic and acidic residues" evidence="11">
    <location>
        <begin position="533"/>
        <end position="588"/>
    </location>
</feature>
<dbReference type="GO" id="GO:0004693">
    <property type="term" value="F:cyclin-dependent protein serine/threonine kinase activity"/>
    <property type="evidence" value="ECO:0007669"/>
    <property type="project" value="UniProtKB-EC"/>
</dbReference>
<comment type="similarity">
    <text evidence="1">Belongs to the protein kinase superfamily. CMGC Ser/Thr protein kinase family. CDC2/CDKX subfamily.</text>
</comment>
<keyword evidence="5 10" id="KW-0547">Nucleotide-binding</keyword>
<dbReference type="PROSITE" id="PS00107">
    <property type="entry name" value="PROTEIN_KINASE_ATP"/>
    <property type="match status" value="1"/>
</dbReference>
<gene>
    <name evidence="13" type="ORF">BZ3500_MVSOF-1268-A1-R1_CHR10-2G02988</name>
</gene>
<comment type="catalytic activity">
    <reaction evidence="8">
        <text>L-threonyl-[protein] + ATP = O-phospho-L-threonyl-[protein] + ADP + H(+)</text>
        <dbReference type="Rhea" id="RHEA:46608"/>
        <dbReference type="Rhea" id="RHEA-COMP:11060"/>
        <dbReference type="Rhea" id="RHEA-COMP:11605"/>
        <dbReference type="ChEBI" id="CHEBI:15378"/>
        <dbReference type="ChEBI" id="CHEBI:30013"/>
        <dbReference type="ChEBI" id="CHEBI:30616"/>
        <dbReference type="ChEBI" id="CHEBI:61977"/>
        <dbReference type="ChEBI" id="CHEBI:456216"/>
        <dbReference type="EC" id="2.7.11.22"/>
    </reaction>
</comment>
<feature type="compositionally biased region" description="Low complexity" evidence="11">
    <location>
        <begin position="445"/>
        <end position="456"/>
    </location>
</feature>
<dbReference type="GO" id="GO:0032968">
    <property type="term" value="P:positive regulation of transcription elongation by RNA polymerase II"/>
    <property type="evidence" value="ECO:0007669"/>
    <property type="project" value="TreeGrafter"/>
</dbReference>
<feature type="compositionally biased region" description="Basic and acidic residues" evidence="11">
    <location>
        <begin position="173"/>
        <end position="184"/>
    </location>
</feature>
<feature type="compositionally biased region" description="Basic and acidic residues" evidence="11">
    <location>
        <begin position="135"/>
        <end position="146"/>
    </location>
</feature>
<reference evidence="14" key="1">
    <citation type="submission" date="2016-10" db="EMBL/GenBank/DDBJ databases">
        <authorList>
            <person name="Jeantristanb JTB J.-T."/>
            <person name="Ricardo R."/>
        </authorList>
    </citation>
    <scope>NUCLEOTIDE SEQUENCE [LARGE SCALE GENOMIC DNA]</scope>
</reference>
<evidence type="ECO:0000256" key="5">
    <source>
        <dbReference type="ARBA" id="ARBA00022741"/>
    </source>
</evidence>
<feature type="compositionally biased region" description="Basic and acidic residues" evidence="11">
    <location>
        <begin position="700"/>
        <end position="715"/>
    </location>
</feature>
<keyword evidence="3" id="KW-0723">Serine/threonine-protein kinase</keyword>
<evidence type="ECO:0000256" key="9">
    <source>
        <dbReference type="ARBA" id="ARBA00048367"/>
    </source>
</evidence>
<dbReference type="EMBL" id="FMWP01000117">
    <property type="protein sequence ID" value="SDA01882.1"/>
    <property type="molecule type" value="Genomic_DNA"/>
</dbReference>
<feature type="compositionally biased region" description="Basic and acidic residues" evidence="11">
    <location>
        <begin position="91"/>
        <end position="104"/>
    </location>
</feature>
<evidence type="ECO:0000313" key="13">
    <source>
        <dbReference type="EMBL" id="SDA01882.1"/>
    </source>
</evidence>
<evidence type="ECO:0000313" key="14">
    <source>
        <dbReference type="Proteomes" id="UP000249723"/>
    </source>
</evidence>
<feature type="compositionally biased region" description="Polar residues" evidence="11">
    <location>
        <begin position="193"/>
        <end position="207"/>
    </location>
</feature>
<feature type="compositionally biased region" description="Basic and acidic residues" evidence="11">
    <location>
        <begin position="791"/>
        <end position="806"/>
    </location>
</feature>
<dbReference type="GO" id="GO:0008024">
    <property type="term" value="C:cyclin/CDK positive transcription elongation factor complex"/>
    <property type="evidence" value="ECO:0007669"/>
    <property type="project" value="TreeGrafter"/>
</dbReference>
<evidence type="ECO:0000256" key="2">
    <source>
        <dbReference type="ARBA" id="ARBA00012425"/>
    </source>
</evidence>
<dbReference type="FunFam" id="3.30.200.20:FF:000124">
    <property type="entry name" value="Cyclin-dependent kinase 4"/>
    <property type="match status" value="1"/>
</dbReference>
<feature type="region of interest" description="Disordered" evidence="11">
    <location>
        <begin position="1"/>
        <end position="487"/>
    </location>
</feature>
<dbReference type="Pfam" id="PF00069">
    <property type="entry name" value="Pkinase"/>
    <property type="match status" value="1"/>
</dbReference>
<dbReference type="AlphaFoldDB" id="A0A2X0M9Y3"/>
<dbReference type="PANTHER" id="PTHR24056:SF546">
    <property type="entry name" value="CYCLIN-DEPENDENT KINASE 12"/>
    <property type="match status" value="1"/>
</dbReference>
<feature type="compositionally biased region" description="Basic residues" evidence="11">
    <location>
        <begin position="266"/>
        <end position="278"/>
    </location>
</feature>
<evidence type="ECO:0000256" key="4">
    <source>
        <dbReference type="ARBA" id="ARBA00022679"/>
    </source>
</evidence>
<organism evidence="13 14">
    <name type="scientific">Microbotryum saponariae</name>
    <dbReference type="NCBI Taxonomy" id="289078"/>
    <lineage>
        <taxon>Eukaryota</taxon>
        <taxon>Fungi</taxon>
        <taxon>Dikarya</taxon>
        <taxon>Basidiomycota</taxon>
        <taxon>Pucciniomycotina</taxon>
        <taxon>Microbotryomycetes</taxon>
        <taxon>Microbotryales</taxon>
        <taxon>Microbotryaceae</taxon>
        <taxon>Microbotryum</taxon>
    </lineage>
</organism>
<dbReference type="GO" id="GO:0008353">
    <property type="term" value="F:RNA polymerase II CTD heptapeptide repeat kinase activity"/>
    <property type="evidence" value="ECO:0007669"/>
    <property type="project" value="TreeGrafter"/>
</dbReference>
<evidence type="ECO:0000256" key="6">
    <source>
        <dbReference type="ARBA" id="ARBA00022777"/>
    </source>
</evidence>
<dbReference type="PANTHER" id="PTHR24056">
    <property type="entry name" value="CELL DIVISION PROTEIN KINASE"/>
    <property type="match status" value="1"/>
</dbReference>
<dbReference type="EC" id="2.7.11.22" evidence="2"/>
<keyword evidence="14" id="KW-1185">Reference proteome</keyword>
<feature type="compositionally biased region" description="Polar residues" evidence="11">
    <location>
        <begin position="147"/>
        <end position="167"/>
    </location>
</feature>
<name>A0A2X0M9Y3_9BASI</name>
<dbReference type="Proteomes" id="UP000249723">
    <property type="component" value="Unassembled WGS sequence"/>
</dbReference>
<feature type="region of interest" description="Disordered" evidence="11">
    <location>
        <begin position="520"/>
        <end position="932"/>
    </location>
</feature>
<evidence type="ECO:0000256" key="1">
    <source>
        <dbReference type="ARBA" id="ARBA00006485"/>
    </source>
</evidence>
<dbReference type="GO" id="GO:0030332">
    <property type="term" value="F:cyclin binding"/>
    <property type="evidence" value="ECO:0007669"/>
    <property type="project" value="TreeGrafter"/>
</dbReference>
<feature type="compositionally biased region" description="Basic and acidic residues" evidence="11">
    <location>
        <begin position="374"/>
        <end position="418"/>
    </location>
</feature>
<feature type="compositionally biased region" description="Basic and acidic residues" evidence="11">
    <location>
        <begin position="740"/>
        <end position="777"/>
    </location>
</feature>
<feature type="compositionally biased region" description="Polar residues" evidence="11">
    <location>
        <begin position="317"/>
        <end position="333"/>
    </location>
</feature>
<feature type="compositionally biased region" description="Basic and acidic residues" evidence="11">
    <location>
        <begin position="51"/>
        <end position="67"/>
    </location>
</feature>
<feature type="compositionally biased region" description="Low complexity" evidence="11">
    <location>
        <begin position="20"/>
        <end position="39"/>
    </location>
</feature>
<keyword evidence="7 10" id="KW-0067">ATP-binding</keyword>
<evidence type="ECO:0000256" key="10">
    <source>
        <dbReference type="PROSITE-ProRule" id="PRU10141"/>
    </source>
</evidence>
<feature type="compositionally biased region" description="Gly residues" evidence="11">
    <location>
        <begin position="352"/>
        <end position="361"/>
    </location>
</feature>
<feature type="domain" description="Protein kinase" evidence="12">
    <location>
        <begin position="959"/>
        <end position="1050"/>
    </location>
</feature>
<feature type="compositionally biased region" description="Low complexity" evidence="11">
    <location>
        <begin position="244"/>
        <end position="262"/>
    </location>
</feature>
<feature type="binding site" evidence="10">
    <location>
        <position position="988"/>
    </location>
    <ligand>
        <name>ATP</name>
        <dbReference type="ChEBI" id="CHEBI:30616"/>
    </ligand>
</feature>
<feature type="compositionally biased region" description="Polar residues" evidence="11">
    <location>
        <begin position="465"/>
        <end position="487"/>
    </location>
</feature>
<feature type="compositionally biased region" description="Low complexity" evidence="11">
    <location>
        <begin position="69"/>
        <end position="81"/>
    </location>
</feature>
<feature type="compositionally biased region" description="Basic and acidic residues" evidence="11">
    <location>
        <begin position="823"/>
        <end position="914"/>
    </location>
</feature>
<proteinExistence type="inferred from homology"/>
<evidence type="ECO:0000256" key="11">
    <source>
        <dbReference type="SAM" id="MobiDB-lite"/>
    </source>
</evidence>
<evidence type="ECO:0000256" key="7">
    <source>
        <dbReference type="ARBA" id="ARBA00022840"/>
    </source>
</evidence>
<protein>
    <recommendedName>
        <fullName evidence="2">cyclin-dependent kinase</fullName>
        <ecNumber evidence="2">2.7.11.22</ecNumber>
    </recommendedName>
</protein>
<dbReference type="PROSITE" id="PS50011">
    <property type="entry name" value="PROTEIN_KINASE_DOM"/>
    <property type="match status" value="1"/>
</dbReference>
<dbReference type="Gene3D" id="3.30.200.20">
    <property type="entry name" value="Phosphorylase Kinase, domain 1"/>
    <property type="match status" value="1"/>
</dbReference>
<dbReference type="GO" id="GO:0005524">
    <property type="term" value="F:ATP binding"/>
    <property type="evidence" value="ECO:0007669"/>
    <property type="project" value="UniProtKB-UniRule"/>
</dbReference>
<feature type="compositionally biased region" description="Polar residues" evidence="11">
    <location>
        <begin position="287"/>
        <end position="302"/>
    </location>
</feature>
<dbReference type="SUPFAM" id="SSF56112">
    <property type="entry name" value="Protein kinase-like (PK-like)"/>
    <property type="match status" value="1"/>
</dbReference>
<sequence length="1050" mass="119657">MSSFDRPSQDRGWATRQERSTATATTNSNHKSSSSSSTAVDQARHFSSSYDRGKRYEEHSTSARDSKTSAMGSGSASVGSGKWRVVTSTTHGDRNSEQRHDRETASGARRGVATNDDRRGSSTSRSTTAAAQYDSSKRARDDERHSNFSNRAPLTSSRRYDTSPTRTHPSKHHHDDDQDDRPRSIDAPPPTRPNRQPATFSSHNDFNPASRKTYPGDPASSNSTSGPFYPVQRRAETDAEQNVSRPSGSDSRSPSPASSSSSSKRDVHHHPHHHYHPSRRIDPTPTQPQASENEPGSKNVASSEPKAFFSAPRPKMTYTSRNPDSNSKSSISNGYGRDQYGSGSKIERGFKSGVGGKGAGLDKGWAGARTQNGRWREREREREGRKDEGERERRETDRTVREERSVEPKWEERSRDFDFLPSTTATTRRRSAIPDSMDVEPLPPSTSSSSTSMQRTPSRERLQMTHRQPLSLKVTSPTNTFQASNGTGSILASNDVGSAMSGVGMGAGVGTGSMTKAGQVKRFFPAESEDEIWDGKRTKRGDDEAERGADDERDGERIREREPEREREKERERDRWDRERGRERDAGTRRRRPSDADSTTSSRRIREDAGAQREKKERRRKEEEHDRDQGRERERERGRDDGWGARHEKEKRKKYDDEEDEKSTRDRRREPKDRESDEEEEGRKRWSRNESKGRRASFTSRERERDDGYDKDRSTKTRSWGPARGAKTDSRWSPTTSRTSRYDDREREQDHERDLDRARDHDRDRERSKFNDRKEGRYDDDDRSSTTTSKKNFETRRRTEDREFIHARGRGRGRGRGSFGGRGQDDYRDYNKRGAERKGASSHEDKDMDRSRDRRTDVGSEDRPSRSYNDRSDTGYRYSSRRDDGDDHKRRDDYYRRNDDDSRRRRPPSTDRRSSRATTPPTVSTLAEGEEPSAGNDLELAAAPDVPVVPAAPPPTEIYECLVQVGEGTYGKVYKARNTETGALVALKRIRMEAEKDGFPITAVREIKLLQSLRHSNVVNLLEMMVSKGTLGYLIDGLRVERTEADQTKF</sequence>
<dbReference type="InterPro" id="IPR000719">
    <property type="entry name" value="Prot_kinase_dom"/>
</dbReference>
<evidence type="ECO:0000256" key="3">
    <source>
        <dbReference type="ARBA" id="ARBA00022527"/>
    </source>
</evidence>
<dbReference type="OrthoDB" id="204883at2759"/>
<accession>A0A2X0M9Y3</accession>
<keyword evidence="4" id="KW-0808">Transferase</keyword>
<dbReference type="InterPro" id="IPR011009">
    <property type="entry name" value="Kinase-like_dom_sf"/>
</dbReference>
<evidence type="ECO:0000256" key="8">
    <source>
        <dbReference type="ARBA" id="ARBA00047811"/>
    </source>
</evidence>